<proteinExistence type="inferred from homology"/>
<dbReference type="FunCoup" id="A7TTF4">
    <property type="interactions" value="659"/>
</dbReference>
<evidence type="ECO:0000313" key="7">
    <source>
        <dbReference type="Proteomes" id="UP000000267"/>
    </source>
</evidence>
<evidence type="ECO:0000256" key="4">
    <source>
        <dbReference type="ARBA" id="ARBA00022857"/>
    </source>
</evidence>
<keyword evidence="5" id="KW-0560">Oxidoreductase</keyword>
<dbReference type="RefSeq" id="XP_001642311.1">
    <property type="nucleotide sequence ID" value="XM_001642261.1"/>
</dbReference>
<organism evidence="7">
    <name type="scientific">Vanderwaltozyma polyspora (strain ATCC 22028 / DSM 70294 / BCRC 21397 / CBS 2163 / NBRC 10782 / NRRL Y-8283 / UCD 57-17)</name>
    <name type="common">Kluyveromyces polysporus</name>
    <dbReference type="NCBI Taxonomy" id="436907"/>
    <lineage>
        <taxon>Eukaryota</taxon>
        <taxon>Fungi</taxon>
        <taxon>Dikarya</taxon>
        <taxon>Ascomycota</taxon>
        <taxon>Saccharomycotina</taxon>
        <taxon>Saccharomycetes</taxon>
        <taxon>Saccharomycetales</taxon>
        <taxon>Saccharomycetaceae</taxon>
        <taxon>Vanderwaltozyma</taxon>
    </lineage>
</organism>
<dbReference type="STRING" id="436907.A7TTF4"/>
<dbReference type="InterPro" id="IPR000960">
    <property type="entry name" value="Flavin_mOase"/>
</dbReference>
<reference evidence="6 7" key="1">
    <citation type="journal article" date="2007" name="Proc. Natl. Acad. Sci. U.S.A.">
        <title>Independent sorting-out of thousands of duplicated gene pairs in two yeast species descended from a whole-genome duplication.</title>
        <authorList>
            <person name="Scannell D.R."/>
            <person name="Frank A.C."/>
            <person name="Conant G.C."/>
            <person name="Byrne K.P."/>
            <person name="Woolfit M."/>
            <person name="Wolfe K.H."/>
        </authorList>
    </citation>
    <scope>NUCLEOTIDE SEQUENCE [LARGE SCALE GENOMIC DNA]</scope>
    <source>
        <strain evidence="7">ATCC 22028 / DSM 70294 / BCRC 21397 / CBS 2163 / NBRC 10782 / NRRL Y-8283 / UCD 57-17</strain>
    </source>
</reference>
<comment type="similarity">
    <text evidence="1">Belongs to the FMO family.</text>
</comment>
<dbReference type="InterPro" id="IPR036188">
    <property type="entry name" value="FAD/NAD-bd_sf"/>
</dbReference>
<dbReference type="InterPro" id="IPR020946">
    <property type="entry name" value="Flavin_mOase-like"/>
</dbReference>
<dbReference type="InterPro" id="IPR050346">
    <property type="entry name" value="FMO-like"/>
</dbReference>
<dbReference type="eggNOG" id="KOG1399">
    <property type="taxonomic scope" value="Eukaryota"/>
</dbReference>
<dbReference type="GO" id="GO:0005789">
    <property type="term" value="C:endoplasmic reticulum membrane"/>
    <property type="evidence" value="ECO:0007669"/>
    <property type="project" value="EnsemblFungi"/>
</dbReference>
<dbReference type="PhylomeDB" id="A7TTF4"/>
<dbReference type="HOGENOM" id="CLU_006909_5_0_1"/>
<dbReference type="EMBL" id="DS480566">
    <property type="protein sequence ID" value="EDO14453.1"/>
    <property type="molecule type" value="Genomic_DNA"/>
</dbReference>
<keyword evidence="3" id="KW-0274">FAD</keyword>
<protein>
    <recommendedName>
        <fullName evidence="8">FAD/NAD(P)-binding domain-containing protein</fullName>
    </recommendedName>
</protein>
<evidence type="ECO:0000256" key="3">
    <source>
        <dbReference type="ARBA" id="ARBA00022827"/>
    </source>
</evidence>
<dbReference type="GeneID" id="5542447"/>
<evidence type="ECO:0000256" key="1">
    <source>
        <dbReference type="ARBA" id="ARBA00009183"/>
    </source>
</evidence>
<dbReference type="PANTHER" id="PTHR23023">
    <property type="entry name" value="DIMETHYLANILINE MONOOXYGENASE"/>
    <property type="match status" value="1"/>
</dbReference>
<evidence type="ECO:0008006" key="8">
    <source>
        <dbReference type="Google" id="ProtNLM"/>
    </source>
</evidence>
<dbReference type="PRINTS" id="PR00370">
    <property type="entry name" value="FMOXYGENASE"/>
</dbReference>
<dbReference type="SUPFAM" id="SSF51905">
    <property type="entry name" value="FAD/NAD(P)-binding domain"/>
    <property type="match status" value="1"/>
</dbReference>
<dbReference type="GO" id="GO:0050661">
    <property type="term" value="F:NADP binding"/>
    <property type="evidence" value="ECO:0007669"/>
    <property type="project" value="InterPro"/>
</dbReference>
<dbReference type="InParanoid" id="A7TTF4"/>
<dbReference type="Proteomes" id="UP000000267">
    <property type="component" value="Unassembled WGS sequence"/>
</dbReference>
<gene>
    <name evidence="6" type="ORF">Kpol_260p3</name>
</gene>
<evidence type="ECO:0000256" key="5">
    <source>
        <dbReference type="ARBA" id="ARBA00023002"/>
    </source>
</evidence>
<dbReference type="OrthoDB" id="66881at2759"/>
<keyword evidence="4" id="KW-0521">NADP</keyword>
<accession>A7TTF4</accession>
<dbReference type="GO" id="GO:0050660">
    <property type="term" value="F:flavin adenine dinucleotide binding"/>
    <property type="evidence" value="ECO:0007669"/>
    <property type="project" value="InterPro"/>
</dbReference>
<dbReference type="AlphaFoldDB" id="A7TTF4"/>
<sequence length="438" mass="50187">MGDNKRLAIIGGGPGGLAAARVFLENAKGFQVELFESDSEIGGVWHYCDDEDKEGRVMYDYLETNIPKELMKFSGYPFPDSVSKFPKRGDVWKYLKSYFKEFIESQSAFKAHLNTKVSNVFKKDGEWMVVVKDESNDVDEYVFDYVIFANGHYSTPRIPNEIPGLNQWFENNSAFHSKDFQNCEFAKGKNVIVIGNGSSGQDITIQLSSVAKKVYNSVHDVEKSQCVAIGLTNLIEIIPSIDETEWINHSVKLSNGKVLNDIDFIVSATGFYYDLRILEPNLRKDLLGTTSVSETAGTKMYNLWEQIFYVNDKTIAFSLLPQLVIPFPLAELQASVMVKVFTNKLEVPSTPQGNDDPNYHYFPNYTDIDYYRLLQSLLDSHDGDKDKFKPVKWDGEYEKMRRGCTELKRQRNLKLFLYAQKLRKEHIPYHLIPPEEDI</sequence>
<keyword evidence="2" id="KW-0285">Flavoprotein</keyword>
<dbReference type="Gene3D" id="3.50.50.60">
    <property type="entry name" value="FAD/NAD(P)-binding domain"/>
    <property type="match status" value="2"/>
</dbReference>
<dbReference type="KEGG" id="vpo:Kpol_260p3"/>
<dbReference type="GO" id="GO:0004499">
    <property type="term" value="F:N,N-dimethylaniline monooxygenase activity"/>
    <property type="evidence" value="ECO:0007669"/>
    <property type="project" value="EnsemblFungi"/>
</dbReference>
<dbReference type="GO" id="GO:0006457">
    <property type="term" value="P:protein folding"/>
    <property type="evidence" value="ECO:0007669"/>
    <property type="project" value="EnsemblFungi"/>
</dbReference>
<dbReference type="OMA" id="VEHWRDQ"/>
<keyword evidence="7" id="KW-1185">Reference proteome</keyword>
<evidence type="ECO:0000313" key="6">
    <source>
        <dbReference type="EMBL" id="EDO14453.1"/>
    </source>
</evidence>
<evidence type="ECO:0000256" key="2">
    <source>
        <dbReference type="ARBA" id="ARBA00022630"/>
    </source>
</evidence>
<dbReference type="Pfam" id="PF00743">
    <property type="entry name" value="FMO-like"/>
    <property type="match status" value="1"/>
</dbReference>
<name>A7TTF4_VANPO</name>